<reference evidence="2 3" key="1">
    <citation type="submission" date="2018-06" db="EMBL/GenBank/DDBJ databases">
        <title>Comparative genomics reveals the genomic features of Rhizophagus irregularis, R. cerebriforme, R. diaphanum and Gigaspora rosea, and their symbiotic lifestyle signature.</title>
        <authorList>
            <person name="Morin E."/>
            <person name="San Clemente H."/>
            <person name="Chen E.C.H."/>
            <person name="De La Providencia I."/>
            <person name="Hainaut M."/>
            <person name="Kuo A."/>
            <person name="Kohler A."/>
            <person name="Murat C."/>
            <person name="Tang N."/>
            <person name="Roy S."/>
            <person name="Loubradou J."/>
            <person name="Henrissat B."/>
            <person name="Grigoriev I.V."/>
            <person name="Corradi N."/>
            <person name="Roux C."/>
            <person name="Martin F.M."/>
        </authorList>
    </citation>
    <scope>NUCLEOTIDE SEQUENCE [LARGE SCALE GENOMIC DNA]</scope>
    <source>
        <strain evidence="2 3">DAOM 227022</strain>
    </source>
</reference>
<gene>
    <name evidence="2" type="ORF">C1645_756933</name>
</gene>
<comment type="caution">
    <text evidence="2">The sequence shown here is derived from an EMBL/GenBank/DDBJ whole genome shotgun (WGS) entry which is preliminary data.</text>
</comment>
<evidence type="ECO:0000313" key="3">
    <source>
        <dbReference type="Proteomes" id="UP000265703"/>
    </source>
</evidence>
<protein>
    <recommendedName>
        <fullName evidence="4">Sequence orphan</fullName>
    </recommendedName>
</protein>
<evidence type="ECO:0000313" key="2">
    <source>
        <dbReference type="EMBL" id="RIA95644.1"/>
    </source>
</evidence>
<proteinExistence type="predicted"/>
<feature type="chain" id="PRO_5017317958" description="Sequence orphan" evidence="1">
    <location>
        <begin position="25"/>
        <end position="420"/>
    </location>
</feature>
<evidence type="ECO:0000256" key="1">
    <source>
        <dbReference type="SAM" id="SignalP"/>
    </source>
</evidence>
<keyword evidence="1" id="KW-0732">Signal</keyword>
<dbReference type="EMBL" id="QKYT01000057">
    <property type="protein sequence ID" value="RIA95644.1"/>
    <property type="molecule type" value="Genomic_DNA"/>
</dbReference>
<dbReference type="Proteomes" id="UP000265703">
    <property type="component" value="Unassembled WGS sequence"/>
</dbReference>
<keyword evidence="3" id="KW-1185">Reference proteome</keyword>
<evidence type="ECO:0008006" key="4">
    <source>
        <dbReference type="Google" id="ProtNLM"/>
    </source>
</evidence>
<dbReference type="AlphaFoldDB" id="A0A397TLC4"/>
<feature type="signal peptide" evidence="1">
    <location>
        <begin position="1"/>
        <end position="24"/>
    </location>
</feature>
<sequence>MHKYLVFITLLSLLLSNHIPSTYSQCIETPLFGNLRYQNCPSVDEVSKGSINDKAKGISSSLVDDNNNNNNNNNNNMIQILFNCDKSATPELCNKANIAFNNAATIVSNTFDLKVPLIVNASFVQLCGAFVKCLAGQPSPLGAAAPSRFMPLNDDDGIVRLYPQALVKQFQLPKHPQFAPIDINAVFNSNSSTFWFRGDPPIGKDQVDFEIVLVHEFLHGLGFVNSWDDYINLDNPSSLTPNPSFLFVNPEDSDVKNGTITFTGFQEYILDKFLVLTKDNSSTTLITNKLNQFTPISTNFTDEKDFITAFTKSPQYIETTNMFQNSITRGTLAIRLPDNGDNVLLETSLVPYKPGSTLSHVDFNTFSNTTDFLMRFKAPRQAILDDLTTINGNDPNYTNPIGPKTIRILQALGYVYFIFT</sequence>
<organism evidence="2 3">
    <name type="scientific">Glomus cerebriforme</name>
    <dbReference type="NCBI Taxonomy" id="658196"/>
    <lineage>
        <taxon>Eukaryota</taxon>
        <taxon>Fungi</taxon>
        <taxon>Fungi incertae sedis</taxon>
        <taxon>Mucoromycota</taxon>
        <taxon>Glomeromycotina</taxon>
        <taxon>Glomeromycetes</taxon>
        <taxon>Glomerales</taxon>
        <taxon>Glomeraceae</taxon>
        <taxon>Glomus</taxon>
    </lineage>
</organism>
<dbReference type="OrthoDB" id="73465at2759"/>
<accession>A0A397TLC4</accession>
<name>A0A397TLC4_9GLOM</name>